<feature type="region of interest" description="Disordered" evidence="1">
    <location>
        <begin position="1"/>
        <end position="47"/>
    </location>
</feature>
<dbReference type="Proteomes" id="UP000559027">
    <property type="component" value="Unassembled WGS sequence"/>
</dbReference>
<reference evidence="2 3" key="1">
    <citation type="journal article" date="2020" name="ISME J.">
        <title>Uncovering the hidden diversity of litter-decomposition mechanisms in mushroom-forming fungi.</title>
        <authorList>
            <person name="Floudas D."/>
            <person name="Bentzer J."/>
            <person name="Ahren D."/>
            <person name="Johansson T."/>
            <person name="Persson P."/>
            <person name="Tunlid A."/>
        </authorList>
    </citation>
    <scope>NUCLEOTIDE SEQUENCE [LARGE SCALE GENOMIC DNA]</scope>
    <source>
        <strain evidence="2 3">CBS 146.42</strain>
    </source>
</reference>
<dbReference type="AlphaFoldDB" id="A0A8H5FT77"/>
<sequence>MVLQANNFAKRAAGESAAPSKTESPAARHFRTSFQTAASRRRARNGGLKNTKYTVEQAKRRSIIKSPTNIIRMSFPVISRPPMQPDVTMKDVPPPASSSSKLVEFPLYLGRPEYVEVPKSSIEAIDPELAKTDVNYVRDTLMATTMGPSMYPVLRRYTAKDKDALSKGTLPREISIIVDDMTSILPTHMMAVHGPRPKNAPEARTKVMLYPVHSLILAAHCAKLPAFPVSSTDLTPQATTTTREIKLPVRPLFLHSPKTFPILLEYFYLKRPEVLLRHLVPMSLPTTLIEQTDHHESVARVLGTALSVQGLIQQITIVHGIWQNVCALGVFDDELWSVIDFAWKLLLMSLAVAANLPDVLESIKNAEVTLEGGRESQETSTANRPGTSS</sequence>
<accession>A0A8H5FT77</accession>
<evidence type="ECO:0000313" key="3">
    <source>
        <dbReference type="Proteomes" id="UP000559027"/>
    </source>
</evidence>
<organism evidence="2 3">
    <name type="scientific">Leucocoprinus leucothites</name>
    <dbReference type="NCBI Taxonomy" id="201217"/>
    <lineage>
        <taxon>Eukaryota</taxon>
        <taxon>Fungi</taxon>
        <taxon>Dikarya</taxon>
        <taxon>Basidiomycota</taxon>
        <taxon>Agaricomycotina</taxon>
        <taxon>Agaricomycetes</taxon>
        <taxon>Agaricomycetidae</taxon>
        <taxon>Agaricales</taxon>
        <taxon>Agaricineae</taxon>
        <taxon>Agaricaceae</taxon>
        <taxon>Leucocoprinus</taxon>
    </lineage>
</organism>
<gene>
    <name evidence="2" type="ORF">D9756_009861</name>
</gene>
<dbReference type="OrthoDB" id="2570975at2759"/>
<evidence type="ECO:0008006" key="4">
    <source>
        <dbReference type="Google" id="ProtNLM"/>
    </source>
</evidence>
<evidence type="ECO:0000256" key="1">
    <source>
        <dbReference type="SAM" id="MobiDB-lite"/>
    </source>
</evidence>
<proteinExistence type="predicted"/>
<feature type="compositionally biased region" description="Polar residues" evidence="1">
    <location>
        <begin position="378"/>
        <end position="389"/>
    </location>
</feature>
<protein>
    <recommendedName>
        <fullName evidence="4">Clp1</fullName>
    </recommendedName>
</protein>
<feature type="region of interest" description="Disordered" evidence="1">
    <location>
        <begin position="370"/>
        <end position="389"/>
    </location>
</feature>
<evidence type="ECO:0000313" key="2">
    <source>
        <dbReference type="EMBL" id="KAF5348820.1"/>
    </source>
</evidence>
<dbReference type="EMBL" id="JAACJO010000018">
    <property type="protein sequence ID" value="KAF5348820.1"/>
    <property type="molecule type" value="Genomic_DNA"/>
</dbReference>
<name>A0A8H5FT77_9AGAR</name>
<comment type="caution">
    <text evidence="2">The sequence shown here is derived from an EMBL/GenBank/DDBJ whole genome shotgun (WGS) entry which is preliminary data.</text>
</comment>
<keyword evidence="3" id="KW-1185">Reference proteome</keyword>